<dbReference type="AlphaFoldDB" id="A0AAW1S1P8"/>
<evidence type="ECO:0000256" key="3">
    <source>
        <dbReference type="ARBA" id="ARBA00009105"/>
    </source>
</evidence>
<dbReference type="Pfam" id="PF11051">
    <property type="entry name" value="Mannosyl_trans3"/>
    <property type="match status" value="2"/>
</dbReference>
<proteinExistence type="inferred from homology"/>
<evidence type="ECO:0000256" key="9">
    <source>
        <dbReference type="ARBA" id="ARBA00023136"/>
    </source>
</evidence>
<evidence type="ECO:0000256" key="11">
    <source>
        <dbReference type="SAM" id="MobiDB-lite"/>
    </source>
</evidence>
<evidence type="ECO:0000256" key="1">
    <source>
        <dbReference type="ARBA" id="ARBA00004394"/>
    </source>
</evidence>
<evidence type="ECO:0000256" key="4">
    <source>
        <dbReference type="ARBA" id="ARBA00022679"/>
    </source>
</evidence>
<accession>A0AAW1S1P8</accession>
<sequence length="805" mass="89400">MYAESVAGRQLTLSDAPGGAPGSPAGAPQRMARLLRGRSQGWLVSPRELSRRAELIALASLAVVLLWGLCLLPLPAERHAAPAAHDGRSLLRRSLLGRLLTPHLQRPGGPRREQDGPDGRQPRPLSPDEHPWRPAGWRAEKSAAALAVGETLTMGGAQSDVRAKDLKTLAMQPKSPGLPDGVWEEATDPAAKAAAAAEAALATEAAQAIRALAARAGGGSVPPARTAPPGGALRRRFAEWKARNDPDHDADLEMGEEDLAPPPEALSFTFEEPELLDADMLDMLAYPEFKDPPALTPPPTTEDVMSLDPDTMDEDSFREGLELLEQLEKFRSAGATDKKIAAQREEHRQMERRTRYEAAEYRREVRKRKLQVYEQYLERRAMLRDFADMAAFMASDAWAATYSERLAKMQSGAPKRGIVIPSGGTVLLNHAYSTIKVLREELDCQLPVEVIYNGPLEMTPEVLSRFETDFENVRCLDGRDTPYPAHHRLLNLSSADDLAAGATRETEKGMSGFSFKVFALAYVTTFDEVLLLDADNQPLRNPEPLFEATPFRYTGGLFWPDWWEAVPWIKASAYELFGLSAPWDLPSGEVDADFRTSESGQMLFNRNWHADVLEWLWFLNSHPDVVYKNMYGDKDTFRLAFHLAGKPSAFWQVPTPPRSALDHSPTNDKPVSYLHVGMVQHDPAGRIAFLHRTAEGKFHPFVRDFRHVHVLTVPLSPARAAATLGNRQRHMGFESLQIDERTFQKCHASDEREFLVACGINTSLETFPIPVMPLSALPHVERIINASQAALTDLQRQYNRVITLG</sequence>
<dbReference type="PANTHER" id="PTHR31646">
    <property type="entry name" value="ALPHA-1,2-MANNOSYLTRANSFERASE MNN2"/>
    <property type="match status" value="1"/>
</dbReference>
<dbReference type="EMBL" id="JALJOU010000017">
    <property type="protein sequence ID" value="KAK9839306.1"/>
    <property type="molecule type" value="Genomic_DNA"/>
</dbReference>
<comment type="caution">
    <text evidence="12">The sequence shown here is derived from an EMBL/GenBank/DDBJ whole genome shotgun (WGS) entry which is preliminary data.</text>
</comment>
<keyword evidence="4" id="KW-0808">Transferase</keyword>
<feature type="region of interest" description="Disordered" evidence="11">
    <location>
        <begin position="101"/>
        <end position="134"/>
    </location>
</feature>
<keyword evidence="9" id="KW-0472">Membrane</keyword>
<evidence type="ECO:0000256" key="8">
    <source>
        <dbReference type="ARBA" id="ARBA00023034"/>
    </source>
</evidence>
<dbReference type="PANTHER" id="PTHR31646:SF1">
    <property type="entry name" value="ALPHA-1,2-MANNOSYLTRANSFERASE MNN2"/>
    <property type="match status" value="1"/>
</dbReference>
<feature type="compositionally biased region" description="Basic and acidic residues" evidence="11">
    <location>
        <begin position="110"/>
        <end position="132"/>
    </location>
</feature>
<name>A0AAW1S1P8_9CHLO</name>
<dbReference type="InterPro" id="IPR022751">
    <property type="entry name" value="Alpha_mannosyltransferase"/>
</dbReference>
<evidence type="ECO:0000256" key="7">
    <source>
        <dbReference type="ARBA" id="ARBA00022989"/>
    </source>
</evidence>
<evidence type="ECO:0000256" key="10">
    <source>
        <dbReference type="ARBA" id="ARBA00037847"/>
    </source>
</evidence>
<gene>
    <name evidence="12" type="ORF">WJX81_006877</name>
</gene>
<evidence type="ECO:0000313" key="13">
    <source>
        <dbReference type="Proteomes" id="UP001445335"/>
    </source>
</evidence>
<dbReference type="Proteomes" id="UP001445335">
    <property type="component" value="Unassembled WGS sequence"/>
</dbReference>
<keyword evidence="13" id="KW-1185">Reference proteome</keyword>
<dbReference type="GO" id="GO:0000139">
    <property type="term" value="C:Golgi membrane"/>
    <property type="evidence" value="ECO:0007669"/>
    <property type="project" value="UniProtKB-SubCell"/>
</dbReference>
<feature type="region of interest" description="Disordered" evidence="11">
    <location>
        <begin position="1"/>
        <end position="28"/>
    </location>
</feature>
<dbReference type="InterPro" id="IPR029044">
    <property type="entry name" value="Nucleotide-diphossugar_trans"/>
</dbReference>
<comment type="similarity">
    <text evidence="3">Belongs to the MNN1/MNT family.</text>
</comment>
<evidence type="ECO:0008006" key="14">
    <source>
        <dbReference type="Google" id="ProtNLM"/>
    </source>
</evidence>
<evidence type="ECO:0000256" key="6">
    <source>
        <dbReference type="ARBA" id="ARBA00022968"/>
    </source>
</evidence>
<comment type="subcellular location">
    <subcellularLocation>
        <location evidence="10">Endomembrane system</location>
        <topology evidence="10">Single-pass membrane protein</topology>
    </subcellularLocation>
    <subcellularLocation>
        <location evidence="1">Golgi apparatus membrane</location>
    </subcellularLocation>
    <subcellularLocation>
        <location evidence="2">Membrane</location>
        <topology evidence="2">Single-pass type II membrane protein</topology>
    </subcellularLocation>
</comment>
<dbReference type="SUPFAM" id="SSF53448">
    <property type="entry name" value="Nucleotide-diphospho-sugar transferases"/>
    <property type="match status" value="1"/>
</dbReference>
<organism evidence="12 13">
    <name type="scientific">Elliptochloris bilobata</name>
    <dbReference type="NCBI Taxonomy" id="381761"/>
    <lineage>
        <taxon>Eukaryota</taxon>
        <taxon>Viridiplantae</taxon>
        <taxon>Chlorophyta</taxon>
        <taxon>core chlorophytes</taxon>
        <taxon>Trebouxiophyceae</taxon>
        <taxon>Trebouxiophyceae incertae sedis</taxon>
        <taxon>Elliptochloris clade</taxon>
        <taxon>Elliptochloris</taxon>
    </lineage>
</organism>
<dbReference type="GO" id="GO:0046354">
    <property type="term" value="P:mannan biosynthetic process"/>
    <property type="evidence" value="ECO:0007669"/>
    <property type="project" value="TreeGrafter"/>
</dbReference>
<protein>
    <recommendedName>
        <fullName evidence="14">Alpha-1,3-mannosyltransferase</fullName>
    </recommendedName>
</protein>
<keyword evidence="8" id="KW-0333">Golgi apparatus</keyword>
<feature type="compositionally biased region" description="Low complexity" evidence="11">
    <location>
        <begin position="16"/>
        <end position="28"/>
    </location>
</feature>
<evidence type="ECO:0000256" key="5">
    <source>
        <dbReference type="ARBA" id="ARBA00022692"/>
    </source>
</evidence>
<keyword evidence="7" id="KW-1133">Transmembrane helix</keyword>
<dbReference type="GO" id="GO:0000026">
    <property type="term" value="F:alpha-1,2-mannosyltransferase activity"/>
    <property type="evidence" value="ECO:0007669"/>
    <property type="project" value="TreeGrafter"/>
</dbReference>
<keyword evidence="5" id="KW-0812">Transmembrane</keyword>
<keyword evidence="6" id="KW-0735">Signal-anchor</keyword>
<evidence type="ECO:0000313" key="12">
    <source>
        <dbReference type="EMBL" id="KAK9839306.1"/>
    </source>
</evidence>
<evidence type="ECO:0000256" key="2">
    <source>
        <dbReference type="ARBA" id="ARBA00004606"/>
    </source>
</evidence>
<reference evidence="12 13" key="1">
    <citation type="journal article" date="2024" name="Nat. Commun.">
        <title>Phylogenomics reveals the evolutionary origins of lichenization in chlorophyte algae.</title>
        <authorList>
            <person name="Puginier C."/>
            <person name="Libourel C."/>
            <person name="Otte J."/>
            <person name="Skaloud P."/>
            <person name="Haon M."/>
            <person name="Grisel S."/>
            <person name="Petersen M."/>
            <person name="Berrin J.G."/>
            <person name="Delaux P.M."/>
            <person name="Dal Grande F."/>
            <person name="Keller J."/>
        </authorList>
    </citation>
    <scope>NUCLEOTIDE SEQUENCE [LARGE SCALE GENOMIC DNA]</scope>
    <source>
        <strain evidence="12 13">SAG 245.80</strain>
    </source>
</reference>